<dbReference type="AlphaFoldDB" id="R9GMQ0"/>
<dbReference type="eggNOG" id="COG5492">
    <property type="taxonomic scope" value="Bacteria"/>
</dbReference>
<evidence type="ECO:0000256" key="1">
    <source>
        <dbReference type="SAM" id="SignalP"/>
    </source>
</evidence>
<feature type="signal peptide" evidence="1">
    <location>
        <begin position="1"/>
        <end position="18"/>
    </location>
</feature>
<dbReference type="PANTHER" id="PTHR41339">
    <property type="entry name" value="LIPL48"/>
    <property type="match status" value="1"/>
</dbReference>
<keyword evidence="1" id="KW-0732">Signal</keyword>
<sequence length="477" mass="49675">MKKHLIIALLGLSIFATACSDDNSGDDPIVDNGNVVVVSGDIKASTTWTADKIYLIKGFTYVTDAATLTIQPGTIIKGDKDSKGTLIITRGSKIIAEGTVDKPIVFTSNIGAGSRSKGDWGGLVLLGNAPGNNGTTAVIEGGPIPTVAGQDAKYIQYGGTVPADNSGILKYVRVEYAGIAYAVDSEINGITFGGVGSGTTVEYVQVYRSGDDAFEFFGGTVNAKHLVSVGTWDDDFDTDNGFSGNIQFAVAQRYPLEADQSGSNGFESDNDKTGSLNAPKTSAVFSNVTIVGPMSSATTKINGFYQHAAQIRRNSAISIFNSVFAGYPEGIFIDDASTLGLTSANFTSTGLVFANNLVYGANSKSNELKGTVAGKAIFETSIRANNVFDNTLYAGALLTSPYLYPADISATGVGSPMFTLLTGSLASTGALFTDAKVSGTFFEKVAYKGAFGTADWTAGWANFAPQAMPYTTPGAVK</sequence>
<accession>R9GMQ0</accession>
<proteinExistence type="predicted"/>
<dbReference type="PANTHER" id="PTHR41339:SF1">
    <property type="entry name" value="SECRETED PROTEIN"/>
    <property type="match status" value="1"/>
</dbReference>
<reference evidence="2 3" key="1">
    <citation type="journal article" date="2013" name="Genome Announc.">
        <title>Draft Genome Sequence of Arcticibacter svalbardensis Strain MN12-7T, a Member of the Family Sphingobacteriaceae Isolated from an Arctic Soil Sample.</title>
        <authorList>
            <person name="Shivaji S."/>
            <person name="Ara S."/>
            <person name="Prasad S."/>
            <person name="Manasa B.P."/>
            <person name="Begum Z."/>
            <person name="Singh A."/>
            <person name="Kumar Pinnaka A."/>
        </authorList>
    </citation>
    <scope>NUCLEOTIDE SEQUENCE [LARGE SCALE GENOMIC DNA]</scope>
    <source>
        <strain evidence="2 3">MN12-7</strain>
    </source>
</reference>
<keyword evidence="3" id="KW-1185">Reference proteome</keyword>
<organism evidence="2 3">
    <name type="scientific">Arcticibacter svalbardensis MN12-7</name>
    <dbReference type="NCBI Taxonomy" id="1150600"/>
    <lineage>
        <taxon>Bacteria</taxon>
        <taxon>Pseudomonadati</taxon>
        <taxon>Bacteroidota</taxon>
        <taxon>Sphingobacteriia</taxon>
        <taxon>Sphingobacteriales</taxon>
        <taxon>Sphingobacteriaceae</taxon>
        <taxon>Arcticibacter</taxon>
    </lineage>
</organism>
<name>R9GMQ0_9SPHI</name>
<dbReference type="RefSeq" id="WP_016197063.1">
    <property type="nucleotide sequence ID" value="NZ_AQPN01000137.1"/>
</dbReference>
<evidence type="ECO:0000313" key="2">
    <source>
        <dbReference type="EMBL" id="EOR92986.1"/>
    </source>
</evidence>
<evidence type="ECO:0000313" key="3">
    <source>
        <dbReference type="Proteomes" id="UP000014174"/>
    </source>
</evidence>
<dbReference type="STRING" id="1150600.ADIARSV_3838"/>
<evidence type="ECO:0008006" key="4">
    <source>
        <dbReference type="Google" id="ProtNLM"/>
    </source>
</evidence>
<comment type="caution">
    <text evidence="2">The sequence shown here is derived from an EMBL/GenBank/DDBJ whole genome shotgun (WGS) entry which is preliminary data.</text>
</comment>
<protein>
    <recommendedName>
        <fullName evidence="4">T9SS C-terminal target domain-containing protein</fullName>
    </recommendedName>
</protein>
<dbReference type="EMBL" id="AQPN01000137">
    <property type="protein sequence ID" value="EOR92986.1"/>
    <property type="molecule type" value="Genomic_DNA"/>
</dbReference>
<dbReference type="Proteomes" id="UP000014174">
    <property type="component" value="Unassembled WGS sequence"/>
</dbReference>
<dbReference type="PATRIC" id="fig|1150600.3.peg.3805"/>
<gene>
    <name evidence="2" type="ORF">ADIARSV_3838</name>
</gene>
<feature type="chain" id="PRO_5004481900" description="T9SS C-terminal target domain-containing protein" evidence="1">
    <location>
        <begin position="19"/>
        <end position="477"/>
    </location>
</feature>
<dbReference type="PROSITE" id="PS51257">
    <property type="entry name" value="PROKAR_LIPOPROTEIN"/>
    <property type="match status" value="1"/>
</dbReference>
<dbReference type="OrthoDB" id="1521716at2"/>